<gene>
    <name evidence="2" type="ORF">CLORY_23740</name>
</gene>
<dbReference type="SUPFAM" id="SSF47413">
    <property type="entry name" value="lambda repressor-like DNA-binding domains"/>
    <property type="match status" value="1"/>
</dbReference>
<keyword evidence="3" id="KW-1185">Reference proteome</keyword>
<sequence length="96" mass="11202">MKNINSFYAYEIPNVNLAATGKRLKQLRRNANISVEQLQKIFGFNNLTTIYKWESGRCLPDINNMFVLTSLYEVSLESIYVLGKEDKMLSRLYMLN</sequence>
<dbReference type="GO" id="GO:0003677">
    <property type="term" value="F:DNA binding"/>
    <property type="evidence" value="ECO:0007669"/>
    <property type="project" value="InterPro"/>
</dbReference>
<dbReference type="CDD" id="cd00093">
    <property type="entry name" value="HTH_XRE"/>
    <property type="match status" value="1"/>
</dbReference>
<comment type="caution">
    <text evidence="2">The sequence shown here is derived from an EMBL/GenBank/DDBJ whole genome shotgun (WGS) entry which is preliminary data.</text>
</comment>
<evidence type="ECO:0000313" key="3">
    <source>
        <dbReference type="Proteomes" id="UP000190080"/>
    </source>
</evidence>
<dbReference type="RefSeq" id="WP_079424652.1">
    <property type="nucleotide sequence ID" value="NZ_MZGV01000024.1"/>
</dbReference>
<feature type="domain" description="HTH cro/C1-type" evidence="1">
    <location>
        <begin position="24"/>
        <end position="79"/>
    </location>
</feature>
<proteinExistence type="predicted"/>
<dbReference type="EMBL" id="MZGV01000024">
    <property type="protein sequence ID" value="OPJ61162.1"/>
    <property type="molecule type" value="Genomic_DNA"/>
</dbReference>
<dbReference type="InterPro" id="IPR010982">
    <property type="entry name" value="Lambda_DNA-bd_dom_sf"/>
</dbReference>
<dbReference type="SMART" id="SM00530">
    <property type="entry name" value="HTH_XRE"/>
    <property type="match status" value="1"/>
</dbReference>
<organism evidence="2 3">
    <name type="scientific">Clostridium oryzae</name>
    <dbReference type="NCBI Taxonomy" id="1450648"/>
    <lineage>
        <taxon>Bacteria</taxon>
        <taxon>Bacillati</taxon>
        <taxon>Bacillota</taxon>
        <taxon>Clostridia</taxon>
        <taxon>Eubacteriales</taxon>
        <taxon>Clostridiaceae</taxon>
        <taxon>Clostridium</taxon>
    </lineage>
</organism>
<dbReference type="Gene3D" id="1.10.260.40">
    <property type="entry name" value="lambda repressor-like DNA-binding domains"/>
    <property type="match status" value="1"/>
</dbReference>
<dbReference type="Proteomes" id="UP000190080">
    <property type="component" value="Unassembled WGS sequence"/>
</dbReference>
<accession>A0A1V4IMA8</accession>
<dbReference type="PROSITE" id="PS50943">
    <property type="entry name" value="HTH_CROC1"/>
    <property type="match status" value="1"/>
</dbReference>
<protein>
    <submittedName>
        <fullName evidence="2">Helix-turn-helix domain protein</fullName>
    </submittedName>
</protein>
<evidence type="ECO:0000259" key="1">
    <source>
        <dbReference type="PROSITE" id="PS50943"/>
    </source>
</evidence>
<evidence type="ECO:0000313" key="2">
    <source>
        <dbReference type="EMBL" id="OPJ61162.1"/>
    </source>
</evidence>
<dbReference type="InterPro" id="IPR001387">
    <property type="entry name" value="Cro/C1-type_HTH"/>
</dbReference>
<dbReference type="AlphaFoldDB" id="A0A1V4IMA8"/>
<dbReference type="Pfam" id="PF12844">
    <property type="entry name" value="HTH_19"/>
    <property type="match status" value="1"/>
</dbReference>
<dbReference type="STRING" id="1450648.CLORY_23740"/>
<name>A0A1V4IMA8_9CLOT</name>
<dbReference type="OrthoDB" id="2044565at2"/>
<reference evidence="2 3" key="1">
    <citation type="submission" date="2017-03" db="EMBL/GenBank/DDBJ databases">
        <title>Genome sequence of Clostridium oryzae DSM 28571.</title>
        <authorList>
            <person name="Poehlein A."/>
            <person name="Daniel R."/>
        </authorList>
    </citation>
    <scope>NUCLEOTIDE SEQUENCE [LARGE SCALE GENOMIC DNA]</scope>
    <source>
        <strain evidence="2 3">DSM 28571</strain>
    </source>
</reference>